<evidence type="ECO:0000313" key="1">
    <source>
        <dbReference type="EMBL" id="RXI24619.1"/>
    </source>
</evidence>
<sequence>ASDIVDVQFEIEEDILLVDMRKDEVMVNIIDGKEKNMQKMKEANVIGRERSVQGTEQLVEVMKT</sequence>
<evidence type="ECO:0000313" key="2">
    <source>
        <dbReference type="Proteomes" id="UP000290580"/>
    </source>
</evidence>
<dbReference type="Proteomes" id="UP000290580">
    <property type="component" value="Unassembled WGS sequence"/>
</dbReference>
<reference evidence="1 2" key="1">
    <citation type="submission" date="2017-09" db="EMBL/GenBank/DDBJ databases">
        <title>Genomics of the genus Arcobacter.</title>
        <authorList>
            <person name="Perez-Cataluna A."/>
            <person name="Figueras M.J."/>
            <person name="Salas-Masso N."/>
        </authorList>
    </citation>
    <scope>NUCLEOTIDE SEQUENCE [LARGE SCALE GENOMIC DNA]</scope>
    <source>
        <strain evidence="1 2">LMG 6621</strain>
    </source>
</reference>
<name>A0ABY0EHR4_9BACT</name>
<gene>
    <name evidence="1" type="ORF">CP959_10290</name>
</gene>
<comment type="caution">
    <text evidence="1">The sequence shown here is derived from an EMBL/GenBank/DDBJ whole genome shotgun (WGS) entry which is preliminary data.</text>
</comment>
<dbReference type="RefSeq" id="WP_164966885.1">
    <property type="nucleotide sequence ID" value="NZ_NXIC01000044.1"/>
</dbReference>
<organism evidence="1 2">
    <name type="scientific">Aliarcobacter skirrowii CCUG 10374</name>
    <dbReference type="NCBI Taxonomy" id="1032239"/>
    <lineage>
        <taxon>Bacteria</taxon>
        <taxon>Pseudomonadati</taxon>
        <taxon>Campylobacterota</taxon>
        <taxon>Epsilonproteobacteria</taxon>
        <taxon>Campylobacterales</taxon>
        <taxon>Arcobacteraceae</taxon>
        <taxon>Aliarcobacter</taxon>
    </lineage>
</organism>
<protein>
    <submittedName>
        <fullName evidence="1">Uncharacterized protein</fullName>
    </submittedName>
</protein>
<accession>A0ABY0EHR4</accession>
<proteinExistence type="predicted"/>
<dbReference type="EMBL" id="NXIC01000044">
    <property type="protein sequence ID" value="RXI24619.1"/>
    <property type="molecule type" value="Genomic_DNA"/>
</dbReference>
<feature type="non-terminal residue" evidence="1">
    <location>
        <position position="1"/>
    </location>
</feature>
<keyword evidence="2" id="KW-1185">Reference proteome</keyword>